<organism evidence="1 2">
    <name type="scientific">[Clostridium] fimetarium</name>
    <dbReference type="NCBI Taxonomy" id="99656"/>
    <lineage>
        <taxon>Bacteria</taxon>
        <taxon>Bacillati</taxon>
        <taxon>Bacillota</taxon>
        <taxon>Clostridia</taxon>
        <taxon>Lachnospirales</taxon>
        <taxon>Lachnospiraceae</taxon>
    </lineage>
</organism>
<proteinExistence type="predicted"/>
<accession>A0A1I0NPX2</accession>
<keyword evidence="2" id="KW-1185">Reference proteome</keyword>
<protein>
    <submittedName>
        <fullName evidence="1">Uncharacterized protein</fullName>
    </submittedName>
</protein>
<dbReference type="RefSeq" id="WP_092451511.1">
    <property type="nucleotide sequence ID" value="NZ_FOJI01000003.1"/>
</dbReference>
<dbReference type="Proteomes" id="UP000199701">
    <property type="component" value="Unassembled WGS sequence"/>
</dbReference>
<dbReference type="STRING" id="99656.SAMN05421659_103285"/>
<evidence type="ECO:0000313" key="2">
    <source>
        <dbReference type="Proteomes" id="UP000199701"/>
    </source>
</evidence>
<sequence>MAYYNIIIKNKLGKRMSEKSQEDQCCLVYKDAYLHDDTITFESSESGIYVVVSVDDAMESSFVFMKDKSFEYKIPFDENKVSYSPKSFAGNIHLIKIRTATEEEISRYRNLAVNNLDQHVNTVMFPHATANVETRGEAVFAARNAIDGNRENSSHGNWPYESWGINMQDDAEFKIDFGRTIVADKIVLYTRADFPHDNWWTQVRFSFSDGTQMEFDMEKSCKPHICEFAQKKIEWIKIDKLIKSDDPSMFPALSQIEVYGKNEY</sequence>
<dbReference type="Gene3D" id="2.60.120.260">
    <property type="entry name" value="Galactose-binding domain-like"/>
    <property type="match status" value="1"/>
</dbReference>
<dbReference type="InterPro" id="IPR008979">
    <property type="entry name" value="Galactose-bd-like_sf"/>
</dbReference>
<evidence type="ECO:0000313" key="1">
    <source>
        <dbReference type="EMBL" id="SEW03538.1"/>
    </source>
</evidence>
<gene>
    <name evidence="1" type="ORF">SAMN05421659_103285</name>
</gene>
<name>A0A1I0NPX2_9FIRM</name>
<dbReference type="AlphaFoldDB" id="A0A1I0NPX2"/>
<dbReference type="EMBL" id="FOJI01000003">
    <property type="protein sequence ID" value="SEW03538.1"/>
    <property type="molecule type" value="Genomic_DNA"/>
</dbReference>
<reference evidence="1 2" key="1">
    <citation type="submission" date="2016-10" db="EMBL/GenBank/DDBJ databases">
        <authorList>
            <person name="de Groot N.N."/>
        </authorList>
    </citation>
    <scope>NUCLEOTIDE SEQUENCE [LARGE SCALE GENOMIC DNA]</scope>
    <source>
        <strain evidence="1 2">DSM 9179</strain>
    </source>
</reference>
<dbReference type="OrthoDB" id="5674083at2"/>
<dbReference type="SUPFAM" id="SSF49785">
    <property type="entry name" value="Galactose-binding domain-like"/>
    <property type="match status" value="1"/>
</dbReference>